<evidence type="ECO:0000313" key="1">
    <source>
        <dbReference type="Proteomes" id="UP000515129"/>
    </source>
</evidence>
<protein>
    <submittedName>
        <fullName evidence="2">Uncharacterized protein LOC113091538 isoform X2</fullName>
    </submittedName>
</protein>
<proteinExistence type="predicted"/>
<organism evidence="1 2">
    <name type="scientific">Carassius auratus</name>
    <name type="common">Goldfish</name>
    <dbReference type="NCBI Taxonomy" id="7957"/>
    <lineage>
        <taxon>Eukaryota</taxon>
        <taxon>Metazoa</taxon>
        <taxon>Chordata</taxon>
        <taxon>Craniata</taxon>
        <taxon>Vertebrata</taxon>
        <taxon>Euteleostomi</taxon>
        <taxon>Actinopterygii</taxon>
        <taxon>Neopterygii</taxon>
        <taxon>Teleostei</taxon>
        <taxon>Ostariophysi</taxon>
        <taxon>Cypriniformes</taxon>
        <taxon>Cyprinidae</taxon>
        <taxon>Cyprininae</taxon>
        <taxon>Carassius</taxon>
    </lineage>
</organism>
<evidence type="ECO:0000313" key="2">
    <source>
        <dbReference type="RefSeq" id="XP_026112901.1"/>
    </source>
</evidence>
<keyword evidence="1" id="KW-1185">Reference proteome</keyword>
<dbReference type="GeneID" id="113091538"/>
<name>A0A6P6NW66_CARAU</name>
<dbReference type="AlphaFoldDB" id="A0A6P6NW66"/>
<dbReference type="RefSeq" id="XP_026112901.1">
    <property type="nucleotide sequence ID" value="XM_026257116.1"/>
</dbReference>
<accession>A0A6P6NW66</accession>
<dbReference type="Proteomes" id="UP000515129">
    <property type="component" value="Unplaced"/>
</dbReference>
<gene>
    <name evidence="2" type="primary">LOC113091538</name>
</gene>
<reference evidence="2" key="1">
    <citation type="submission" date="2025-08" db="UniProtKB">
        <authorList>
            <consortium name="RefSeq"/>
        </authorList>
    </citation>
    <scope>IDENTIFICATION</scope>
    <source>
        <strain evidence="2">Wakin</strain>
        <tissue evidence="2">Muscle</tissue>
    </source>
</reference>
<sequence length="151" mass="17274">MADHVAFAYLIADELEAIENPLFLQYIEHDEQQRMVPKIANFVEDVVPLYSLSEFRSHFRLSREQVEDVITTLGPVYMNLQQTKLPLTNSVLACLWTLLLHNCSQAGHHLFFKGPSPPLLKSPPSLQIWPYQGLKHSGPSLCMLFIRVQES</sequence>